<dbReference type="Proteomes" id="UP000299102">
    <property type="component" value="Unassembled WGS sequence"/>
</dbReference>
<name>A0A4C1WN06_EUMVA</name>
<dbReference type="EMBL" id="BGZK01000586">
    <property type="protein sequence ID" value="GBP51689.1"/>
    <property type="molecule type" value="Genomic_DNA"/>
</dbReference>
<evidence type="ECO:0000313" key="3">
    <source>
        <dbReference type="Proteomes" id="UP000299102"/>
    </source>
</evidence>
<protein>
    <submittedName>
        <fullName evidence="2">Uncharacterized protein</fullName>
    </submittedName>
</protein>
<proteinExistence type="predicted"/>
<feature type="region of interest" description="Disordered" evidence="1">
    <location>
        <begin position="64"/>
        <end position="86"/>
    </location>
</feature>
<sequence>MTEIRNDIGLSLDQDRSWNKSGTVIGIENERIDNESSTEIRMEDGIVKDGITGIFTVTSNTDARGGCSRHQQRGPAAHWPCNERSL</sequence>
<evidence type="ECO:0000256" key="1">
    <source>
        <dbReference type="SAM" id="MobiDB-lite"/>
    </source>
</evidence>
<dbReference type="AlphaFoldDB" id="A0A4C1WN06"/>
<gene>
    <name evidence="2" type="ORF">EVAR_48312_1</name>
</gene>
<keyword evidence="3" id="KW-1185">Reference proteome</keyword>
<accession>A0A4C1WN06</accession>
<comment type="caution">
    <text evidence="2">The sequence shown here is derived from an EMBL/GenBank/DDBJ whole genome shotgun (WGS) entry which is preliminary data.</text>
</comment>
<organism evidence="2 3">
    <name type="scientific">Eumeta variegata</name>
    <name type="common">Bagworm moth</name>
    <name type="synonym">Eumeta japonica</name>
    <dbReference type="NCBI Taxonomy" id="151549"/>
    <lineage>
        <taxon>Eukaryota</taxon>
        <taxon>Metazoa</taxon>
        <taxon>Ecdysozoa</taxon>
        <taxon>Arthropoda</taxon>
        <taxon>Hexapoda</taxon>
        <taxon>Insecta</taxon>
        <taxon>Pterygota</taxon>
        <taxon>Neoptera</taxon>
        <taxon>Endopterygota</taxon>
        <taxon>Lepidoptera</taxon>
        <taxon>Glossata</taxon>
        <taxon>Ditrysia</taxon>
        <taxon>Tineoidea</taxon>
        <taxon>Psychidae</taxon>
        <taxon>Oiketicinae</taxon>
        <taxon>Eumeta</taxon>
    </lineage>
</organism>
<reference evidence="2 3" key="1">
    <citation type="journal article" date="2019" name="Commun. Biol.">
        <title>The bagworm genome reveals a unique fibroin gene that provides high tensile strength.</title>
        <authorList>
            <person name="Kono N."/>
            <person name="Nakamura H."/>
            <person name="Ohtoshi R."/>
            <person name="Tomita M."/>
            <person name="Numata K."/>
            <person name="Arakawa K."/>
        </authorList>
    </citation>
    <scope>NUCLEOTIDE SEQUENCE [LARGE SCALE GENOMIC DNA]</scope>
</reference>
<evidence type="ECO:0000313" key="2">
    <source>
        <dbReference type="EMBL" id="GBP51689.1"/>
    </source>
</evidence>